<dbReference type="AlphaFoldDB" id="A0AA88UG56"/>
<accession>A0AA88UG56</accession>
<comment type="caution">
    <text evidence="1">The sequence shown here is derived from an EMBL/GenBank/DDBJ whole genome shotgun (WGS) entry which is preliminary data.</text>
</comment>
<proteinExistence type="predicted"/>
<sequence length="141" mass="15920">MATFSAKSDSPSELSEAAGVVKCSRIQANAIASQLVLICLSLAFRVRMAGFTIKHGLGMGYEIFIRPPESLDDIKPDTKGSESYFGHRPWRPDPSPGDFRESLARFRDMRVLPSGSIMGFRWVFRMRYFKGWVGFMGRMLM</sequence>
<gene>
    <name evidence="1" type="ORF">RJ640_028648</name>
</gene>
<evidence type="ECO:0000313" key="2">
    <source>
        <dbReference type="Proteomes" id="UP001187471"/>
    </source>
</evidence>
<protein>
    <submittedName>
        <fullName evidence="1">Uncharacterized protein</fullName>
    </submittedName>
</protein>
<dbReference type="Proteomes" id="UP001187471">
    <property type="component" value="Unassembled WGS sequence"/>
</dbReference>
<name>A0AA88UG56_9ASTE</name>
<reference evidence="1" key="1">
    <citation type="submission" date="2022-12" db="EMBL/GenBank/DDBJ databases">
        <title>Draft genome assemblies for two species of Escallonia (Escalloniales).</title>
        <authorList>
            <person name="Chanderbali A."/>
            <person name="Dervinis C."/>
            <person name="Anghel I."/>
            <person name="Soltis D."/>
            <person name="Soltis P."/>
            <person name="Zapata F."/>
        </authorList>
    </citation>
    <scope>NUCLEOTIDE SEQUENCE</scope>
    <source>
        <strain evidence="1">UCBG92.1500</strain>
        <tissue evidence="1">Leaf</tissue>
    </source>
</reference>
<evidence type="ECO:0000313" key="1">
    <source>
        <dbReference type="EMBL" id="KAK2974012.1"/>
    </source>
</evidence>
<dbReference type="EMBL" id="JAVXUO010002347">
    <property type="protein sequence ID" value="KAK2974012.1"/>
    <property type="molecule type" value="Genomic_DNA"/>
</dbReference>
<organism evidence="1 2">
    <name type="scientific">Escallonia rubra</name>
    <dbReference type="NCBI Taxonomy" id="112253"/>
    <lineage>
        <taxon>Eukaryota</taxon>
        <taxon>Viridiplantae</taxon>
        <taxon>Streptophyta</taxon>
        <taxon>Embryophyta</taxon>
        <taxon>Tracheophyta</taxon>
        <taxon>Spermatophyta</taxon>
        <taxon>Magnoliopsida</taxon>
        <taxon>eudicotyledons</taxon>
        <taxon>Gunneridae</taxon>
        <taxon>Pentapetalae</taxon>
        <taxon>asterids</taxon>
        <taxon>campanulids</taxon>
        <taxon>Escalloniales</taxon>
        <taxon>Escalloniaceae</taxon>
        <taxon>Escallonia</taxon>
    </lineage>
</organism>
<keyword evidence="2" id="KW-1185">Reference proteome</keyword>